<evidence type="ECO:0000313" key="2">
    <source>
        <dbReference type="Proteomes" id="UP000007306"/>
    </source>
</evidence>
<accession>I1R5T9</accession>
<protein>
    <submittedName>
        <fullName evidence="1">Uncharacterized protein</fullName>
    </submittedName>
</protein>
<proteinExistence type="predicted"/>
<keyword evidence="2" id="KW-1185">Reference proteome</keyword>
<dbReference type="Gramene" id="ORGLA12G0089500.1">
    <property type="protein sequence ID" value="ORGLA12G0089500.1"/>
    <property type="gene ID" value="ORGLA12G0089500"/>
</dbReference>
<dbReference type="Proteomes" id="UP000007306">
    <property type="component" value="Chromosome 12"/>
</dbReference>
<dbReference type="HOGENOM" id="CLU_2871333_0_0_1"/>
<dbReference type="AlphaFoldDB" id="I1R5T9"/>
<name>I1R5T9_ORYGL</name>
<dbReference type="EnsemblPlants" id="ORGLA12G0089500.1">
    <property type="protein sequence ID" value="ORGLA12G0089500.1"/>
    <property type="gene ID" value="ORGLA12G0089500"/>
</dbReference>
<evidence type="ECO:0000313" key="1">
    <source>
        <dbReference type="EnsemblPlants" id="ORGLA12G0089500.1"/>
    </source>
</evidence>
<reference evidence="1" key="1">
    <citation type="submission" date="2015-06" db="UniProtKB">
        <authorList>
            <consortium name="EnsemblPlants"/>
        </authorList>
    </citation>
    <scope>IDENTIFICATION</scope>
</reference>
<reference evidence="1 2" key="2">
    <citation type="submission" date="2018-04" db="EMBL/GenBank/DDBJ databases">
        <title>OglaRS2 (Oryza glaberrima Reference Sequence Version 2).</title>
        <authorList>
            <person name="Zhang J."/>
            <person name="Kudrna D."/>
            <person name="Lee S."/>
            <person name="Talag J."/>
            <person name="Rajasekar S."/>
            <person name="Wing R.A."/>
        </authorList>
    </citation>
    <scope>NUCLEOTIDE SEQUENCE [LARGE SCALE GENOMIC DNA]</scope>
    <source>
        <strain evidence="1 2">cv. IRGC 96717</strain>
    </source>
</reference>
<sequence>MQKPDDPNLKVNALMVILMITPAQGGWGFVVRDTNGQVVEADAGMEAYLTALFYASEVGRGVLP</sequence>
<organism evidence="1 2">
    <name type="scientific">Oryza glaberrima</name>
    <name type="common">African rice</name>
    <dbReference type="NCBI Taxonomy" id="4538"/>
    <lineage>
        <taxon>Eukaryota</taxon>
        <taxon>Viridiplantae</taxon>
        <taxon>Streptophyta</taxon>
        <taxon>Embryophyta</taxon>
        <taxon>Tracheophyta</taxon>
        <taxon>Spermatophyta</taxon>
        <taxon>Magnoliopsida</taxon>
        <taxon>Liliopsida</taxon>
        <taxon>Poales</taxon>
        <taxon>Poaceae</taxon>
        <taxon>BOP clade</taxon>
        <taxon>Oryzoideae</taxon>
        <taxon>Oryzeae</taxon>
        <taxon>Oryzinae</taxon>
        <taxon>Oryza</taxon>
    </lineage>
</organism>